<evidence type="ECO:0000256" key="10">
    <source>
        <dbReference type="ARBA" id="ARBA00023002"/>
    </source>
</evidence>
<evidence type="ECO:0000256" key="2">
    <source>
        <dbReference type="ARBA" id="ARBA00001974"/>
    </source>
</evidence>
<dbReference type="Gene3D" id="1.10.630.10">
    <property type="entry name" value="Cytochrome P450"/>
    <property type="match status" value="1"/>
</dbReference>
<evidence type="ECO:0000256" key="9">
    <source>
        <dbReference type="ARBA" id="ARBA00022857"/>
    </source>
</evidence>
<dbReference type="InterPro" id="IPR017972">
    <property type="entry name" value="Cyt_P450_CS"/>
</dbReference>
<keyword evidence="9" id="KW-0521">NADP</keyword>
<evidence type="ECO:0000256" key="12">
    <source>
        <dbReference type="ARBA" id="ARBA00023797"/>
    </source>
</evidence>
<comment type="catalytic activity">
    <reaction evidence="13">
        <text>2 oxidized [cytochrome P450] + NADPH = 2 reduced [cytochrome P450] + NADP(+) + H(+)</text>
        <dbReference type="Rhea" id="RHEA:24040"/>
        <dbReference type="Rhea" id="RHEA-COMP:14627"/>
        <dbReference type="Rhea" id="RHEA-COMP:14628"/>
        <dbReference type="ChEBI" id="CHEBI:15378"/>
        <dbReference type="ChEBI" id="CHEBI:55376"/>
        <dbReference type="ChEBI" id="CHEBI:57783"/>
        <dbReference type="ChEBI" id="CHEBI:58349"/>
        <dbReference type="ChEBI" id="CHEBI:60344"/>
        <dbReference type="EC" id="1.6.2.4"/>
    </reaction>
</comment>
<reference evidence="17 18" key="1">
    <citation type="submission" date="2023-03" db="EMBL/GenBank/DDBJ databases">
        <title>Genome sequence of Lichtheimia ornata CBS 291.66.</title>
        <authorList>
            <person name="Mohabir J.T."/>
            <person name="Shea T.P."/>
            <person name="Kurbessoian T."/>
            <person name="Berby B."/>
            <person name="Fontaine J."/>
            <person name="Livny J."/>
            <person name="Gnirke A."/>
            <person name="Stajich J.E."/>
            <person name="Cuomo C.A."/>
        </authorList>
    </citation>
    <scope>NUCLEOTIDE SEQUENCE [LARGE SCALE GENOMIC DNA]</scope>
    <source>
        <strain evidence="17">CBS 291.66</strain>
    </source>
</reference>
<dbReference type="InterPro" id="IPR023173">
    <property type="entry name" value="NADPH_Cyt_P450_Rdtase_alpha"/>
</dbReference>
<keyword evidence="4" id="KW-0813">Transport</keyword>
<dbReference type="InterPro" id="IPR029039">
    <property type="entry name" value="Flavoprotein-like_sf"/>
</dbReference>
<keyword evidence="10" id="KW-0560">Oxidoreductase</keyword>
<dbReference type="GO" id="GO:0003958">
    <property type="term" value="F:NADPH-hemoprotein reductase activity"/>
    <property type="evidence" value="ECO:0007669"/>
    <property type="project" value="UniProtKB-EC"/>
</dbReference>
<dbReference type="InterPro" id="IPR036396">
    <property type="entry name" value="Cyt_P450_sf"/>
</dbReference>
<evidence type="ECO:0000256" key="13">
    <source>
        <dbReference type="ARBA" id="ARBA00049342"/>
    </source>
</evidence>
<protein>
    <recommendedName>
        <fullName evidence="12">NADPH--hemoprotein reductase</fullName>
        <ecNumber evidence="12">1.6.2.4</ecNumber>
    </recommendedName>
</protein>
<sequence length="1208" mass="134607">MSKDTITSLIVVLEGSQHIENDGKIIVFGNGASIDTVRNLAIDKLAIARNIPLSDILLRDGSGNILDGIDQVRQQQVVYVGIKGSIKTTIPGPVKYPFTGSIREILPEPTRGWMRVFEKYGPVVNMSLMGTEVVGTNHPAVAELFAKESEYFTKKIGLNLKEIKAFGGQGLFTTDTDDDDWKLAHKLLMPAFSPRAIKAYLHEMGVIAKQTIKTLEQYDPSEKVEILDWTTRLTFETIGRCGFGYEFGLLDSRDAPPHPFIDAMGYCLNHAVERTRQLGFIKHLPLERNRQFDRSVKLMNDIVDQVIKERKNGPEAGDKDKDLLGFMLNARDEHDLGLSDENIRYQVVTFLIAGHDTTANTLAWALYELSQNPKVEAKVLQEIANAGITHDEIPTVAQISELKYMHQVFKETLRKYPPLRQLGKYCKKDCVVPGGYLMKADTVALIHVFAMHRNPEVYPDPERFDPDRFSPEEEQKRSRFAWLPFSTGPRSCIGMAFALQEAKVVLAMLLHRYKFRYDGPPVDFDPQMATVKPKDFLVNILPRTDMPQPNTTSSTPTTAANVHDSSSSSSSASAAAKVSIPQVDINASRTADIKFPPITFLYGSQTGTAQDYAAQLASQARGFGFDKVTFCEMDKWNVLETGKYNPPSSSGPQELVVISTATYNGQPPDCAERFSAFITDKTKQDGNEDLLKGLQFAVFGVGNKNWRTYQAFPRKVNEGLDQLGAERFFSCGEGNADKDIDAEFNEWSAHFWVHTLSRFGIPLSEGQSVVPSANTGMEKLQVKINYVNPMDEEKWASGAINRNGEYNAHILHNSELQQPASNRSTRHIELDISKLKPLYEDGQLYVAGDHLEVMPENDARVVEAIAVNFGWVLDSVFEVDEASLQGVSPRSLAASIHGPCTIRNALTYYADLTSPPSRTMLAIFAEQLSSTSPETAEAFRNLIMPDSPDYASFIEQHRTILDLQKSYPQVNQLDLAQFLTAVGVMQPRRYSIASSSLAHPKQAHLTVGVVHDVLKDGREYYGLASSYLSRSSEALTLRAALKSSKSTFGLPKDPAVPIIMIAAGTGLSPFRGFLQERAHQRTKGVPVGECVLYFGCRHRDHDFIYADELQDHVNTGVLTHLHAAFSRENQPCKYVQHQLLETAIKVWTLLQKKNASIYVCGAGAMSRDVRRTFATMAKSFGQVHTDEEGEAFIQDLIDQGRYNEDVWG</sequence>
<dbReference type="GO" id="GO:0005506">
    <property type="term" value="F:iron ion binding"/>
    <property type="evidence" value="ECO:0007669"/>
    <property type="project" value="InterPro"/>
</dbReference>
<name>A0AAD8DIJ8_9FUNG</name>
<dbReference type="GO" id="GO:0010181">
    <property type="term" value="F:FMN binding"/>
    <property type="evidence" value="ECO:0007669"/>
    <property type="project" value="InterPro"/>
</dbReference>
<dbReference type="EC" id="1.6.2.4" evidence="12"/>
<feature type="domain" description="Flavodoxin-like" evidence="15">
    <location>
        <begin position="598"/>
        <end position="752"/>
    </location>
</feature>
<dbReference type="SUPFAM" id="SSF48264">
    <property type="entry name" value="Cytochrome P450"/>
    <property type="match status" value="1"/>
</dbReference>
<dbReference type="Gene3D" id="2.40.30.10">
    <property type="entry name" value="Translation factors"/>
    <property type="match status" value="1"/>
</dbReference>
<dbReference type="Gene3D" id="1.20.990.10">
    <property type="entry name" value="NADPH-cytochrome p450 Reductase, Chain A, domain 3"/>
    <property type="match status" value="1"/>
</dbReference>
<dbReference type="Gene3D" id="3.40.50.360">
    <property type="match status" value="1"/>
</dbReference>
<evidence type="ECO:0000259" key="16">
    <source>
        <dbReference type="PROSITE" id="PS51384"/>
    </source>
</evidence>
<dbReference type="Pfam" id="PF00667">
    <property type="entry name" value="FAD_binding_1"/>
    <property type="match status" value="1"/>
</dbReference>
<dbReference type="InterPro" id="IPR001433">
    <property type="entry name" value="OxRdtase_FAD/NAD-bd"/>
</dbReference>
<dbReference type="GO" id="GO:0020037">
    <property type="term" value="F:heme binding"/>
    <property type="evidence" value="ECO:0007669"/>
    <property type="project" value="InterPro"/>
</dbReference>
<keyword evidence="6" id="KW-0288">FMN</keyword>
<dbReference type="PANTHER" id="PTHR19384:SF17">
    <property type="entry name" value="NADPH--CYTOCHROME P450 REDUCTASE"/>
    <property type="match status" value="1"/>
</dbReference>
<dbReference type="PRINTS" id="PR00371">
    <property type="entry name" value="FPNCR"/>
</dbReference>
<comment type="cofactor">
    <cofactor evidence="2">
        <name>FAD</name>
        <dbReference type="ChEBI" id="CHEBI:57692"/>
    </cofactor>
</comment>
<dbReference type="Pfam" id="PF00175">
    <property type="entry name" value="NAD_binding_1"/>
    <property type="match status" value="1"/>
</dbReference>
<evidence type="ECO:0000256" key="11">
    <source>
        <dbReference type="ARBA" id="ARBA00023004"/>
    </source>
</evidence>
<evidence type="ECO:0000256" key="4">
    <source>
        <dbReference type="ARBA" id="ARBA00022448"/>
    </source>
</evidence>
<dbReference type="Gene3D" id="3.40.50.80">
    <property type="entry name" value="Nucleotide-binding domain of ferredoxin-NADP reductase (FNR) module"/>
    <property type="match status" value="1"/>
</dbReference>
<evidence type="ECO:0000313" key="18">
    <source>
        <dbReference type="Proteomes" id="UP001234581"/>
    </source>
</evidence>
<evidence type="ECO:0000256" key="7">
    <source>
        <dbReference type="ARBA" id="ARBA00022723"/>
    </source>
</evidence>
<keyword evidence="8" id="KW-0274">FAD</keyword>
<evidence type="ECO:0000256" key="14">
    <source>
        <dbReference type="SAM" id="MobiDB-lite"/>
    </source>
</evidence>
<evidence type="ECO:0000256" key="3">
    <source>
        <dbReference type="ARBA" id="ARBA00010018"/>
    </source>
</evidence>
<keyword evidence="11" id="KW-0408">Iron</keyword>
<dbReference type="InterPro" id="IPR017927">
    <property type="entry name" value="FAD-bd_FR_type"/>
</dbReference>
<evidence type="ECO:0000259" key="15">
    <source>
        <dbReference type="PROSITE" id="PS50902"/>
    </source>
</evidence>
<dbReference type="Proteomes" id="UP001234581">
    <property type="component" value="Unassembled WGS sequence"/>
</dbReference>
<dbReference type="PRINTS" id="PR00369">
    <property type="entry name" value="FLAVODOXIN"/>
</dbReference>
<proteinExistence type="inferred from homology"/>
<dbReference type="GO" id="GO:0005829">
    <property type="term" value="C:cytosol"/>
    <property type="evidence" value="ECO:0007669"/>
    <property type="project" value="TreeGrafter"/>
</dbReference>
<dbReference type="EMBL" id="JARTCD010000003">
    <property type="protein sequence ID" value="KAJ8663093.1"/>
    <property type="molecule type" value="Genomic_DNA"/>
</dbReference>
<dbReference type="InterPro" id="IPR001128">
    <property type="entry name" value="Cyt_P450"/>
</dbReference>
<keyword evidence="18" id="KW-1185">Reference proteome</keyword>
<evidence type="ECO:0000256" key="8">
    <source>
        <dbReference type="ARBA" id="ARBA00022827"/>
    </source>
</evidence>
<keyword evidence="7" id="KW-0479">Metal-binding</keyword>
<dbReference type="Pfam" id="PF00258">
    <property type="entry name" value="Flavodoxin_1"/>
    <property type="match status" value="1"/>
</dbReference>
<dbReference type="PROSITE" id="PS51384">
    <property type="entry name" value="FAD_FR"/>
    <property type="match status" value="1"/>
</dbReference>
<dbReference type="InterPro" id="IPR017938">
    <property type="entry name" value="Riboflavin_synthase-like_b-brl"/>
</dbReference>
<comment type="similarity">
    <text evidence="3">In the N-terminal section; belongs to the cytochrome P450 family.</text>
</comment>
<accession>A0AAD8DIJ8</accession>
<dbReference type="InterPro" id="IPR001709">
    <property type="entry name" value="Flavoprot_Pyr_Nucl_cyt_Rdtase"/>
</dbReference>
<evidence type="ECO:0000256" key="1">
    <source>
        <dbReference type="ARBA" id="ARBA00001917"/>
    </source>
</evidence>
<dbReference type="SUPFAM" id="SSF52343">
    <property type="entry name" value="Ferredoxin reductase-like, C-terminal NADP-linked domain"/>
    <property type="match status" value="1"/>
</dbReference>
<evidence type="ECO:0000256" key="6">
    <source>
        <dbReference type="ARBA" id="ARBA00022643"/>
    </source>
</evidence>
<feature type="compositionally biased region" description="Low complexity" evidence="14">
    <location>
        <begin position="549"/>
        <end position="569"/>
    </location>
</feature>
<dbReference type="FunFam" id="3.40.50.80:FF:000001">
    <property type="entry name" value="NADPH--cytochrome P450 reductase 1"/>
    <property type="match status" value="1"/>
</dbReference>
<dbReference type="InterPro" id="IPR008254">
    <property type="entry name" value="Flavodoxin/NO_synth"/>
</dbReference>
<dbReference type="RefSeq" id="XP_058348005.1">
    <property type="nucleotide sequence ID" value="XM_058481367.1"/>
</dbReference>
<dbReference type="GO" id="GO:0004497">
    <property type="term" value="F:monooxygenase activity"/>
    <property type="evidence" value="ECO:0007669"/>
    <property type="project" value="InterPro"/>
</dbReference>
<dbReference type="Pfam" id="PF00067">
    <property type="entry name" value="p450"/>
    <property type="match status" value="1"/>
</dbReference>
<dbReference type="GeneID" id="83208688"/>
<dbReference type="PROSITE" id="PS00086">
    <property type="entry name" value="CYTOCHROME_P450"/>
    <property type="match status" value="1"/>
</dbReference>
<evidence type="ECO:0000256" key="5">
    <source>
        <dbReference type="ARBA" id="ARBA00022630"/>
    </source>
</evidence>
<comment type="cofactor">
    <cofactor evidence="1">
        <name>FMN</name>
        <dbReference type="ChEBI" id="CHEBI:58210"/>
    </cofactor>
</comment>
<organism evidence="17 18">
    <name type="scientific">Lichtheimia ornata</name>
    <dbReference type="NCBI Taxonomy" id="688661"/>
    <lineage>
        <taxon>Eukaryota</taxon>
        <taxon>Fungi</taxon>
        <taxon>Fungi incertae sedis</taxon>
        <taxon>Mucoromycota</taxon>
        <taxon>Mucoromycotina</taxon>
        <taxon>Mucoromycetes</taxon>
        <taxon>Mucorales</taxon>
        <taxon>Lichtheimiaceae</taxon>
        <taxon>Lichtheimia</taxon>
    </lineage>
</organism>
<dbReference type="GO" id="GO:0050660">
    <property type="term" value="F:flavin adenine dinucleotide binding"/>
    <property type="evidence" value="ECO:0007669"/>
    <property type="project" value="TreeGrafter"/>
</dbReference>
<evidence type="ECO:0000313" key="17">
    <source>
        <dbReference type="EMBL" id="KAJ8663093.1"/>
    </source>
</evidence>
<dbReference type="AlphaFoldDB" id="A0AAD8DIJ8"/>
<keyword evidence="5" id="KW-0285">Flavoprotein</keyword>
<dbReference type="InterPro" id="IPR039261">
    <property type="entry name" value="FNR_nucleotide-bd"/>
</dbReference>
<dbReference type="SUPFAM" id="SSF63380">
    <property type="entry name" value="Riboflavin synthase domain-like"/>
    <property type="match status" value="1"/>
</dbReference>
<dbReference type="InterPro" id="IPR001094">
    <property type="entry name" value="Flavdoxin-like"/>
</dbReference>
<dbReference type="InterPro" id="IPR003097">
    <property type="entry name" value="CysJ-like_FAD-binding"/>
</dbReference>
<dbReference type="PANTHER" id="PTHR19384">
    <property type="entry name" value="NITRIC OXIDE SYNTHASE-RELATED"/>
    <property type="match status" value="1"/>
</dbReference>
<gene>
    <name evidence="17" type="ORF">O0I10_001270</name>
</gene>
<comment type="caution">
    <text evidence="17">The sequence shown here is derived from an EMBL/GenBank/DDBJ whole genome shotgun (WGS) entry which is preliminary data.</text>
</comment>
<feature type="domain" description="FAD-binding FR-type" evidence="16">
    <location>
        <begin position="803"/>
        <end position="1051"/>
    </location>
</feature>
<dbReference type="SUPFAM" id="SSF52218">
    <property type="entry name" value="Flavoproteins"/>
    <property type="match status" value="1"/>
</dbReference>
<dbReference type="GO" id="GO:0016705">
    <property type="term" value="F:oxidoreductase activity, acting on paired donors, with incorporation or reduction of molecular oxygen"/>
    <property type="evidence" value="ECO:0007669"/>
    <property type="project" value="InterPro"/>
</dbReference>
<feature type="region of interest" description="Disordered" evidence="14">
    <location>
        <begin position="544"/>
        <end position="569"/>
    </location>
</feature>
<dbReference type="PROSITE" id="PS50902">
    <property type="entry name" value="FLAVODOXIN_LIKE"/>
    <property type="match status" value="1"/>
</dbReference>